<organism evidence="3">
    <name type="scientific">Kitasatospora camelliae</name>
    <dbReference type="NCBI Taxonomy" id="3156397"/>
    <lineage>
        <taxon>Bacteria</taxon>
        <taxon>Bacillati</taxon>
        <taxon>Actinomycetota</taxon>
        <taxon>Actinomycetes</taxon>
        <taxon>Kitasatosporales</taxon>
        <taxon>Streptomycetaceae</taxon>
        <taxon>Kitasatospora</taxon>
    </lineage>
</organism>
<dbReference type="EMBL" id="CP159873">
    <property type="protein sequence ID" value="XCM84380.1"/>
    <property type="molecule type" value="Genomic_DNA"/>
</dbReference>
<feature type="transmembrane region" description="Helical" evidence="2">
    <location>
        <begin position="107"/>
        <end position="124"/>
    </location>
</feature>
<feature type="compositionally biased region" description="Basic and acidic residues" evidence="1">
    <location>
        <begin position="84"/>
        <end position="93"/>
    </location>
</feature>
<feature type="region of interest" description="Disordered" evidence="1">
    <location>
        <begin position="53"/>
        <end position="93"/>
    </location>
</feature>
<geneLocation type="plasmid" evidence="3">
    <name>punmamed1</name>
</geneLocation>
<name>A0AAU8KAI1_9ACTN</name>
<dbReference type="KEGG" id="kcm:ABWK59_36195"/>
<dbReference type="AlphaFoldDB" id="A0AAU8KAI1"/>
<sequence>MRETIEHAREHLGQTMEEVAAKADLKGQVQAKTAHIKEHLHDTAADAAAQAREKAAHVAHTGQAAASQTKDHLTQTTAALAQKVQDRTPEPVRDAAVRTGRVARKPLPWAVAAAAVCVLALVVYQRRTGRQR</sequence>
<evidence type="ECO:0000256" key="2">
    <source>
        <dbReference type="SAM" id="Phobius"/>
    </source>
</evidence>
<proteinExistence type="predicted"/>
<keyword evidence="2" id="KW-1133">Transmembrane helix</keyword>
<protein>
    <submittedName>
        <fullName evidence="3">DUF3618 domain-containing protein</fullName>
    </submittedName>
</protein>
<evidence type="ECO:0000256" key="1">
    <source>
        <dbReference type="SAM" id="MobiDB-lite"/>
    </source>
</evidence>
<accession>A0AAU8KAI1</accession>
<keyword evidence="2" id="KW-0472">Membrane</keyword>
<evidence type="ECO:0000313" key="3">
    <source>
        <dbReference type="EMBL" id="XCM84380.1"/>
    </source>
</evidence>
<reference evidence="3" key="1">
    <citation type="submission" date="2024-06" db="EMBL/GenBank/DDBJ databases">
        <title>The genome sequences of Kitasatospora sp. strain HUAS MG31.</title>
        <authorList>
            <person name="Mo P."/>
        </authorList>
    </citation>
    <scope>NUCLEOTIDE SEQUENCE</scope>
    <source>
        <strain evidence="3">HUAS MG31</strain>
        <plasmid evidence="3">punmamed1</plasmid>
    </source>
</reference>
<keyword evidence="3" id="KW-0614">Plasmid</keyword>
<keyword evidence="2" id="KW-0812">Transmembrane</keyword>
<dbReference type="RefSeq" id="WP_354645315.1">
    <property type="nucleotide sequence ID" value="NZ_CP159873.1"/>
</dbReference>
<gene>
    <name evidence="3" type="ORF">ABWK59_36195</name>
</gene>